<protein>
    <submittedName>
        <fullName evidence="2">Uncharacterized protein</fullName>
    </submittedName>
</protein>
<sequence>MAACARATSRIACDIIACWSRDGQLLDARWSRDCGTLAGRWGSVERCCAAGRAGDARWSRITAALVAHHGQSLAAVQPTVVRCLRKACARRLLDAMCIALGATARGLASRATWWRRPPPRGRRPASLRRCRDG</sequence>
<gene>
    <name evidence="2" type="ORF">F511_34569</name>
</gene>
<name>A0A2Z7BFN5_9LAMI</name>
<reference evidence="2 3" key="1">
    <citation type="journal article" date="2015" name="Proc. Natl. Acad. Sci. U.S.A.">
        <title>The resurrection genome of Boea hygrometrica: A blueprint for survival of dehydration.</title>
        <authorList>
            <person name="Xiao L."/>
            <person name="Yang G."/>
            <person name="Zhang L."/>
            <person name="Yang X."/>
            <person name="Zhao S."/>
            <person name="Ji Z."/>
            <person name="Zhou Q."/>
            <person name="Hu M."/>
            <person name="Wang Y."/>
            <person name="Chen M."/>
            <person name="Xu Y."/>
            <person name="Jin H."/>
            <person name="Xiao X."/>
            <person name="Hu G."/>
            <person name="Bao F."/>
            <person name="Hu Y."/>
            <person name="Wan P."/>
            <person name="Li L."/>
            <person name="Deng X."/>
            <person name="Kuang T."/>
            <person name="Xiang C."/>
            <person name="Zhu J.K."/>
            <person name="Oliver M.J."/>
            <person name="He Y."/>
        </authorList>
    </citation>
    <scope>NUCLEOTIDE SEQUENCE [LARGE SCALE GENOMIC DNA]</scope>
    <source>
        <strain evidence="3">cv. XS01</strain>
    </source>
</reference>
<dbReference type="Proteomes" id="UP000250235">
    <property type="component" value="Unassembled WGS sequence"/>
</dbReference>
<proteinExistence type="predicted"/>
<evidence type="ECO:0000313" key="3">
    <source>
        <dbReference type="Proteomes" id="UP000250235"/>
    </source>
</evidence>
<evidence type="ECO:0000313" key="2">
    <source>
        <dbReference type="EMBL" id="KZV30791.1"/>
    </source>
</evidence>
<feature type="region of interest" description="Disordered" evidence="1">
    <location>
        <begin position="114"/>
        <end position="133"/>
    </location>
</feature>
<evidence type="ECO:0000256" key="1">
    <source>
        <dbReference type="SAM" id="MobiDB-lite"/>
    </source>
</evidence>
<feature type="compositionally biased region" description="Basic residues" evidence="1">
    <location>
        <begin position="117"/>
        <end position="133"/>
    </location>
</feature>
<accession>A0A2Z7BFN5</accession>
<keyword evidence="3" id="KW-1185">Reference proteome</keyword>
<dbReference type="AlphaFoldDB" id="A0A2Z7BFN5"/>
<organism evidence="2 3">
    <name type="scientific">Dorcoceras hygrometricum</name>
    <dbReference type="NCBI Taxonomy" id="472368"/>
    <lineage>
        <taxon>Eukaryota</taxon>
        <taxon>Viridiplantae</taxon>
        <taxon>Streptophyta</taxon>
        <taxon>Embryophyta</taxon>
        <taxon>Tracheophyta</taxon>
        <taxon>Spermatophyta</taxon>
        <taxon>Magnoliopsida</taxon>
        <taxon>eudicotyledons</taxon>
        <taxon>Gunneridae</taxon>
        <taxon>Pentapetalae</taxon>
        <taxon>asterids</taxon>
        <taxon>lamiids</taxon>
        <taxon>Lamiales</taxon>
        <taxon>Gesneriaceae</taxon>
        <taxon>Didymocarpoideae</taxon>
        <taxon>Trichosporeae</taxon>
        <taxon>Loxocarpinae</taxon>
        <taxon>Dorcoceras</taxon>
    </lineage>
</organism>
<dbReference type="EMBL" id="KV007823">
    <property type="protein sequence ID" value="KZV30791.1"/>
    <property type="molecule type" value="Genomic_DNA"/>
</dbReference>